<proteinExistence type="inferred from homology"/>
<dbReference type="PANTHER" id="PTHR44942">
    <property type="entry name" value="METHYLTRANSF_11 DOMAIN-CONTAINING PROTEIN"/>
    <property type="match status" value="1"/>
</dbReference>
<dbReference type="InterPro" id="IPR051052">
    <property type="entry name" value="Diverse_substrate_MTase"/>
</dbReference>
<keyword evidence="6" id="KW-1185">Reference proteome</keyword>
<dbReference type="Proteomes" id="UP001519344">
    <property type="component" value="Unassembled WGS sequence"/>
</dbReference>
<protein>
    <submittedName>
        <fullName evidence="5">SAM-dependent methyltransferase</fullName>
    </submittedName>
</protein>
<dbReference type="Pfam" id="PF08241">
    <property type="entry name" value="Methyltransf_11"/>
    <property type="match status" value="1"/>
</dbReference>
<dbReference type="GO" id="GO:0008168">
    <property type="term" value="F:methyltransferase activity"/>
    <property type="evidence" value="ECO:0007669"/>
    <property type="project" value="UniProtKB-KW"/>
</dbReference>
<name>A0ABS4I4Y8_9BACL</name>
<evidence type="ECO:0000256" key="1">
    <source>
        <dbReference type="ARBA" id="ARBA00008361"/>
    </source>
</evidence>
<gene>
    <name evidence="5" type="ORF">J2Z65_004704</name>
</gene>
<evidence type="ECO:0000256" key="3">
    <source>
        <dbReference type="ARBA" id="ARBA00022679"/>
    </source>
</evidence>
<dbReference type="RefSeq" id="WP_167052520.1">
    <property type="nucleotide sequence ID" value="NZ_JAAOZR010000003.1"/>
</dbReference>
<evidence type="ECO:0000259" key="4">
    <source>
        <dbReference type="Pfam" id="PF08241"/>
    </source>
</evidence>
<feature type="domain" description="Methyltransferase type 11" evidence="4">
    <location>
        <begin position="43"/>
        <end position="135"/>
    </location>
</feature>
<dbReference type="SUPFAM" id="SSF53335">
    <property type="entry name" value="S-adenosyl-L-methionine-dependent methyltransferases"/>
    <property type="match status" value="1"/>
</dbReference>
<organism evidence="5 6">
    <name type="scientific">Paenibacillus aceris</name>
    <dbReference type="NCBI Taxonomy" id="869555"/>
    <lineage>
        <taxon>Bacteria</taxon>
        <taxon>Bacillati</taxon>
        <taxon>Bacillota</taxon>
        <taxon>Bacilli</taxon>
        <taxon>Bacillales</taxon>
        <taxon>Paenibacillaceae</taxon>
        <taxon>Paenibacillus</taxon>
    </lineage>
</organism>
<dbReference type="GO" id="GO:0032259">
    <property type="term" value="P:methylation"/>
    <property type="evidence" value="ECO:0007669"/>
    <property type="project" value="UniProtKB-KW"/>
</dbReference>
<dbReference type="PANTHER" id="PTHR44942:SF4">
    <property type="entry name" value="METHYLTRANSFERASE TYPE 11 DOMAIN-CONTAINING PROTEIN"/>
    <property type="match status" value="1"/>
</dbReference>
<keyword evidence="2 5" id="KW-0489">Methyltransferase</keyword>
<evidence type="ECO:0000313" key="6">
    <source>
        <dbReference type="Proteomes" id="UP001519344"/>
    </source>
</evidence>
<accession>A0ABS4I4Y8</accession>
<dbReference type="EMBL" id="JAGGKV010000014">
    <property type="protein sequence ID" value="MBP1965466.1"/>
    <property type="molecule type" value="Genomic_DNA"/>
</dbReference>
<comment type="caution">
    <text evidence="5">The sequence shown here is derived from an EMBL/GenBank/DDBJ whole genome shotgun (WGS) entry which is preliminary data.</text>
</comment>
<dbReference type="InterPro" id="IPR029063">
    <property type="entry name" value="SAM-dependent_MTases_sf"/>
</dbReference>
<reference evidence="5 6" key="1">
    <citation type="submission" date="2021-03" db="EMBL/GenBank/DDBJ databases">
        <title>Genomic Encyclopedia of Type Strains, Phase IV (KMG-IV): sequencing the most valuable type-strain genomes for metagenomic binning, comparative biology and taxonomic classification.</title>
        <authorList>
            <person name="Goeker M."/>
        </authorList>
    </citation>
    <scope>NUCLEOTIDE SEQUENCE [LARGE SCALE GENOMIC DNA]</scope>
    <source>
        <strain evidence="5 6">DSM 24950</strain>
    </source>
</reference>
<keyword evidence="3" id="KW-0808">Transferase</keyword>
<evidence type="ECO:0000256" key="2">
    <source>
        <dbReference type="ARBA" id="ARBA00022603"/>
    </source>
</evidence>
<dbReference type="CDD" id="cd02440">
    <property type="entry name" value="AdoMet_MTases"/>
    <property type="match status" value="1"/>
</dbReference>
<sequence length="256" mass="29130">MDSKERFSNRVDTYVKYRPSYPTEAINYLYDVIGFHPHSEIADIGAGTGVFSKLLLARGSHVTAVEPNDEMRKAAERMLGGENHFSIVSGSAEATGLPDHSIDAIVCAQSFHWFDRSAAQLEFRRILRPGGKVVLIWNSRLTHGTLFREQYDQLLQTFATDYKEVNHKNISRDILLSFFKPGTMQEAGFIHGQIFDFEGLTGRLLSSSYSPGPGDPRYETMIEELRNVFERNNQEGTVSFDYETQVFWGEIREESQ</sequence>
<dbReference type="Gene3D" id="3.40.50.150">
    <property type="entry name" value="Vaccinia Virus protein VP39"/>
    <property type="match status" value="1"/>
</dbReference>
<comment type="similarity">
    <text evidence="1">Belongs to the methyltransferase superfamily.</text>
</comment>
<dbReference type="InterPro" id="IPR013216">
    <property type="entry name" value="Methyltransf_11"/>
</dbReference>
<evidence type="ECO:0000313" key="5">
    <source>
        <dbReference type="EMBL" id="MBP1965466.1"/>
    </source>
</evidence>